<feature type="transmembrane region" description="Helical" evidence="7">
    <location>
        <begin position="94"/>
        <end position="116"/>
    </location>
</feature>
<dbReference type="PANTHER" id="PTHR30465:SF0">
    <property type="entry name" value="OLIGOPEPTIDE TRANSPORT SYSTEM PERMEASE PROTEIN APPB"/>
    <property type="match status" value="1"/>
</dbReference>
<sequence>MTAAETQQGRQIYSAGPLPRRVWLPALSVMVIGTIVVVAREAAPLGAGGDWLVPRMPVVMAIALVSTAFAALLGITAGALAAHHGRKVDRALSVVLLAGHIVPAVWVAMAVSPRLVGLASPLPSVEYVAIGESLPGWLASISVPLIALALGSAAAIARQIAATSRDLLQSDLVRTLRSRGLPRAYILRVHVLRRCVLAPAQLLGLHFLGLVGATLVMDAVVVQRGGSFASTTLSSSSVVITLAVFVAAAIAVVAVGPLRGAWMAIVRARERAA</sequence>
<evidence type="ECO:0000256" key="2">
    <source>
        <dbReference type="ARBA" id="ARBA00022448"/>
    </source>
</evidence>
<comment type="caution">
    <text evidence="8">The sequence shown here is derived from an EMBL/GenBank/DDBJ whole genome shotgun (WGS) entry which is preliminary data.</text>
</comment>
<dbReference type="Proteomes" id="UP000298218">
    <property type="component" value="Unassembled WGS sequence"/>
</dbReference>
<feature type="transmembrane region" description="Helical" evidence="7">
    <location>
        <begin position="59"/>
        <end position="82"/>
    </location>
</feature>
<dbReference type="Gene3D" id="1.10.3720.10">
    <property type="entry name" value="MetI-like"/>
    <property type="match status" value="1"/>
</dbReference>
<feature type="transmembrane region" description="Helical" evidence="7">
    <location>
        <begin position="136"/>
        <end position="157"/>
    </location>
</feature>
<evidence type="ECO:0000313" key="9">
    <source>
        <dbReference type="Proteomes" id="UP000298218"/>
    </source>
</evidence>
<keyword evidence="9" id="KW-1185">Reference proteome</keyword>
<keyword evidence="6 7" id="KW-0472">Membrane</keyword>
<proteinExistence type="inferred from homology"/>
<feature type="transmembrane region" description="Helical" evidence="7">
    <location>
        <begin position="21"/>
        <end position="39"/>
    </location>
</feature>
<name>A0A4Y8KSW1_9MICO</name>
<evidence type="ECO:0000256" key="1">
    <source>
        <dbReference type="ARBA" id="ARBA00004651"/>
    </source>
</evidence>
<comment type="similarity">
    <text evidence="7">Belongs to the binding-protein-dependent transport system permease family.</text>
</comment>
<evidence type="ECO:0000256" key="5">
    <source>
        <dbReference type="ARBA" id="ARBA00022989"/>
    </source>
</evidence>
<protein>
    <submittedName>
        <fullName evidence="8">ABC transporter permease subunit</fullName>
    </submittedName>
</protein>
<dbReference type="RefSeq" id="WP_134173247.1">
    <property type="nucleotide sequence ID" value="NZ_SODI01000001.1"/>
</dbReference>
<accession>A0A4Y8KSW1</accession>
<evidence type="ECO:0000313" key="8">
    <source>
        <dbReference type="EMBL" id="TFD79519.1"/>
    </source>
</evidence>
<gene>
    <name evidence="8" type="ORF">E3T53_07365</name>
</gene>
<evidence type="ECO:0000256" key="4">
    <source>
        <dbReference type="ARBA" id="ARBA00022692"/>
    </source>
</evidence>
<dbReference type="EMBL" id="SOHQ01000022">
    <property type="protein sequence ID" value="TFD79519.1"/>
    <property type="molecule type" value="Genomic_DNA"/>
</dbReference>
<feature type="transmembrane region" description="Helical" evidence="7">
    <location>
        <begin position="237"/>
        <end position="262"/>
    </location>
</feature>
<reference evidence="8 9" key="1">
    <citation type="submission" date="2019-03" db="EMBL/GenBank/DDBJ databases">
        <title>Genomics of glacier-inhabiting Cryobacterium strains.</title>
        <authorList>
            <person name="Liu Q."/>
            <person name="Xin Y.-H."/>
        </authorList>
    </citation>
    <scope>NUCLEOTIDE SEQUENCE [LARGE SCALE GENOMIC DNA]</scope>
    <source>
        <strain evidence="8 9">CGMCC 1.4292</strain>
    </source>
</reference>
<feature type="transmembrane region" description="Helical" evidence="7">
    <location>
        <begin position="196"/>
        <end position="217"/>
    </location>
</feature>
<dbReference type="Pfam" id="PF00528">
    <property type="entry name" value="BPD_transp_1"/>
    <property type="match status" value="1"/>
</dbReference>
<keyword evidence="2 7" id="KW-0813">Transport</keyword>
<dbReference type="GO" id="GO:0005886">
    <property type="term" value="C:plasma membrane"/>
    <property type="evidence" value="ECO:0007669"/>
    <property type="project" value="UniProtKB-SubCell"/>
</dbReference>
<comment type="subcellular location">
    <subcellularLocation>
        <location evidence="1 7">Cell membrane</location>
        <topology evidence="1 7">Multi-pass membrane protein</topology>
    </subcellularLocation>
</comment>
<evidence type="ECO:0000256" key="3">
    <source>
        <dbReference type="ARBA" id="ARBA00022475"/>
    </source>
</evidence>
<dbReference type="PANTHER" id="PTHR30465">
    <property type="entry name" value="INNER MEMBRANE ABC TRANSPORTER"/>
    <property type="match status" value="1"/>
</dbReference>
<dbReference type="InterPro" id="IPR000515">
    <property type="entry name" value="MetI-like"/>
</dbReference>
<keyword evidence="3" id="KW-1003">Cell membrane</keyword>
<evidence type="ECO:0000256" key="6">
    <source>
        <dbReference type="ARBA" id="ARBA00023136"/>
    </source>
</evidence>
<dbReference type="AlphaFoldDB" id="A0A4Y8KSW1"/>
<dbReference type="CDD" id="cd06261">
    <property type="entry name" value="TM_PBP2"/>
    <property type="match status" value="1"/>
</dbReference>
<organism evidence="8 9">
    <name type="scientific">Cryobacterium psychrophilum</name>
    <dbReference type="NCBI Taxonomy" id="41988"/>
    <lineage>
        <taxon>Bacteria</taxon>
        <taxon>Bacillati</taxon>
        <taxon>Actinomycetota</taxon>
        <taxon>Actinomycetes</taxon>
        <taxon>Micrococcales</taxon>
        <taxon>Microbacteriaceae</taxon>
        <taxon>Cryobacterium</taxon>
    </lineage>
</organism>
<dbReference type="SUPFAM" id="SSF161098">
    <property type="entry name" value="MetI-like"/>
    <property type="match status" value="1"/>
</dbReference>
<dbReference type="OrthoDB" id="9778910at2"/>
<keyword evidence="4 7" id="KW-0812">Transmembrane</keyword>
<dbReference type="PROSITE" id="PS50928">
    <property type="entry name" value="ABC_TM1"/>
    <property type="match status" value="1"/>
</dbReference>
<keyword evidence="5 7" id="KW-1133">Transmembrane helix</keyword>
<dbReference type="InterPro" id="IPR035906">
    <property type="entry name" value="MetI-like_sf"/>
</dbReference>
<evidence type="ECO:0000256" key="7">
    <source>
        <dbReference type="RuleBase" id="RU363032"/>
    </source>
</evidence>
<dbReference type="GO" id="GO:0055085">
    <property type="term" value="P:transmembrane transport"/>
    <property type="evidence" value="ECO:0007669"/>
    <property type="project" value="InterPro"/>
</dbReference>